<feature type="domain" description="5'-3' DNA helicase ZGRF1-like N-terminal" evidence="2">
    <location>
        <begin position="6"/>
        <end position="75"/>
    </location>
</feature>
<evidence type="ECO:0000256" key="1">
    <source>
        <dbReference type="SAM" id="MobiDB-lite"/>
    </source>
</evidence>
<feature type="compositionally biased region" description="Low complexity" evidence="1">
    <location>
        <begin position="270"/>
        <end position="281"/>
    </location>
</feature>
<dbReference type="Pfam" id="PF10382">
    <property type="entry name" value="ZGRF1-like_N"/>
    <property type="match status" value="1"/>
</dbReference>
<evidence type="ECO:0000259" key="2">
    <source>
        <dbReference type="Pfam" id="PF10382"/>
    </source>
</evidence>
<dbReference type="PANTHER" id="PTHR28535">
    <property type="entry name" value="ZINC FINGER GRF-TYPE CONTAINING 1"/>
    <property type="match status" value="1"/>
</dbReference>
<dbReference type="GO" id="GO:0006302">
    <property type="term" value="P:double-strand break repair"/>
    <property type="evidence" value="ECO:0007669"/>
    <property type="project" value="TreeGrafter"/>
</dbReference>
<reference evidence="3" key="1">
    <citation type="submission" date="2016-07" db="EMBL/GenBank/DDBJ databases">
        <title>De novo transcriptome assembly of four accessions of the metal hyperaccumulator plant Noccaea caerulescens.</title>
        <authorList>
            <person name="Blande D."/>
            <person name="Halimaa P."/>
            <person name="Tervahauta A.I."/>
            <person name="Aarts M.G."/>
            <person name="Karenlampi S.O."/>
        </authorList>
    </citation>
    <scope>NUCLEOTIDE SEQUENCE</scope>
</reference>
<gene>
    <name evidence="3" type="ORF">LC_TR14553_c0_g1_i1_g.49599</name>
</gene>
<dbReference type="EMBL" id="GEVK01010674">
    <property type="protein sequence ID" value="JAU42158.1"/>
    <property type="molecule type" value="Transcribed_RNA"/>
</dbReference>
<protein>
    <recommendedName>
        <fullName evidence="2">5'-3' DNA helicase ZGRF1-like N-terminal domain-containing protein</fullName>
    </recommendedName>
</protein>
<feature type="compositionally biased region" description="Low complexity" evidence="1">
    <location>
        <begin position="149"/>
        <end position="166"/>
    </location>
</feature>
<dbReference type="InterPro" id="IPR018838">
    <property type="entry name" value="ZGRF1-like_N"/>
</dbReference>
<dbReference type="AlphaFoldDB" id="A0A1J3FF49"/>
<name>A0A1J3FF49_NOCCA</name>
<proteinExistence type="predicted"/>
<dbReference type="GO" id="GO:0005634">
    <property type="term" value="C:nucleus"/>
    <property type="evidence" value="ECO:0007669"/>
    <property type="project" value="TreeGrafter"/>
</dbReference>
<organism evidence="3">
    <name type="scientific">Noccaea caerulescens</name>
    <name type="common">Alpine penny-cress</name>
    <name type="synonym">Thlaspi caerulescens</name>
    <dbReference type="NCBI Taxonomy" id="107243"/>
    <lineage>
        <taxon>Eukaryota</taxon>
        <taxon>Viridiplantae</taxon>
        <taxon>Streptophyta</taxon>
        <taxon>Embryophyta</taxon>
        <taxon>Tracheophyta</taxon>
        <taxon>Spermatophyta</taxon>
        <taxon>Magnoliopsida</taxon>
        <taxon>eudicotyledons</taxon>
        <taxon>Gunneridae</taxon>
        <taxon>Pentapetalae</taxon>
        <taxon>rosids</taxon>
        <taxon>malvids</taxon>
        <taxon>Brassicales</taxon>
        <taxon>Brassicaceae</taxon>
        <taxon>Coluteocarpeae</taxon>
        <taxon>Noccaea</taxon>
    </lineage>
</organism>
<dbReference type="GO" id="GO:0035861">
    <property type="term" value="C:site of double-strand break"/>
    <property type="evidence" value="ECO:0007669"/>
    <property type="project" value="TreeGrafter"/>
</dbReference>
<evidence type="ECO:0000313" key="3">
    <source>
        <dbReference type="EMBL" id="JAU42158.1"/>
    </source>
</evidence>
<dbReference type="InterPro" id="IPR052800">
    <property type="entry name" value="DNA_Repair_Helicase_ZGRF1"/>
</dbReference>
<dbReference type="PANTHER" id="PTHR28535:SF1">
    <property type="entry name" value="PROTEIN ZGRF1"/>
    <property type="match status" value="1"/>
</dbReference>
<feature type="region of interest" description="Disordered" evidence="1">
    <location>
        <begin position="269"/>
        <end position="293"/>
    </location>
</feature>
<accession>A0A1J3FF49</accession>
<sequence length="293" mass="32942">MAEKKRWIAMYTKHIKQKRKVYHDGFLDLQITRRKVMLYDEADNLLESRMLKADEVVSSGESLTFQAYLVDVGDPKDGNKPSSDPEVQPSDQVCVRKPFAALRPNFKTSSLHYEEKKPNLMNKFPSQSLSPSHKMIRVFKKRELHKYGTLSPDTVKPTTTTGTLPLGSANKGSNSHPLINSPCDDFRRENDKLSKVIPPQKPLRDVNQILSILQRPTVTETCFDNNLKTSMSSTKIPPESDISKIDIMESVSSRGTSENSLPQQFMVRKSSTANTTVSSTTHLSDPPSFDLGI</sequence>
<feature type="region of interest" description="Disordered" evidence="1">
    <location>
        <begin position="149"/>
        <end position="181"/>
    </location>
</feature>